<keyword evidence="2" id="KW-1185">Reference proteome</keyword>
<dbReference type="Proteomes" id="UP000036958">
    <property type="component" value="Unassembled WGS sequence"/>
</dbReference>
<gene>
    <name evidence="1" type="ORF">NC99_42410</name>
</gene>
<sequence length="41" mass="4995">MWEYASILKRMLNEFSLRVQESKIITYGQYLTMPVRLPFLK</sequence>
<dbReference type="STRING" id="1409788.NC99_42410"/>
<comment type="caution">
    <text evidence="1">The sequence shown here is derived from an EMBL/GenBank/DDBJ whole genome shotgun (WGS) entry which is preliminary data.</text>
</comment>
<organism evidence="1 2">
    <name type="scientific">Sunxiuqinia dokdonensis</name>
    <dbReference type="NCBI Taxonomy" id="1409788"/>
    <lineage>
        <taxon>Bacteria</taxon>
        <taxon>Pseudomonadati</taxon>
        <taxon>Bacteroidota</taxon>
        <taxon>Bacteroidia</taxon>
        <taxon>Marinilabiliales</taxon>
        <taxon>Prolixibacteraceae</taxon>
        <taxon>Sunxiuqinia</taxon>
    </lineage>
</organism>
<proteinExistence type="predicted"/>
<reference evidence="2" key="1">
    <citation type="submission" date="2015-07" db="EMBL/GenBank/DDBJ databases">
        <title>Genome sequencing of Sunxiuqinia dokdonensis strain SK.</title>
        <authorList>
            <person name="Ahn S."/>
            <person name="Kim B.-C."/>
        </authorList>
    </citation>
    <scope>NUCLEOTIDE SEQUENCE [LARGE SCALE GENOMIC DNA]</scope>
    <source>
        <strain evidence="2">SK</strain>
    </source>
</reference>
<evidence type="ECO:0000313" key="1">
    <source>
        <dbReference type="EMBL" id="KOH42934.1"/>
    </source>
</evidence>
<name>A0A0L8V3E7_9BACT</name>
<dbReference type="AlphaFoldDB" id="A0A0L8V3E7"/>
<protein>
    <submittedName>
        <fullName evidence="1">Uncharacterized protein</fullName>
    </submittedName>
</protein>
<accession>A0A0L8V3E7</accession>
<dbReference type="EMBL" id="LGIA01000206">
    <property type="protein sequence ID" value="KOH42934.1"/>
    <property type="molecule type" value="Genomic_DNA"/>
</dbReference>
<evidence type="ECO:0000313" key="2">
    <source>
        <dbReference type="Proteomes" id="UP000036958"/>
    </source>
</evidence>